<evidence type="ECO:0000256" key="6">
    <source>
        <dbReference type="ARBA" id="ARBA00022840"/>
    </source>
</evidence>
<keyword evidence="11" id="KW-1185">Reference proteome</keyword>
<keyword evidence="8" id="KW-0539">Nucleus</keyword>
<comment type="subcellular location">
    <subcellularLocation>
        <location evidence="1">Nucleus</location>
        <location evidence="1">Nucleolus</location>
    </subcellularLocation>
    <subcellularLocation>
        <location evidence="2">Nucleus</location>
        <location evidence="2">Nucleoplasm</location>
    </subcellularLocation>
</comment>
<feature type="compositionally biased region" description="Basic and acidic residues" evidence="9">
    <location>
        <begin position="578"/>
        <end position="589"/>
    </location>
</feature>
<dbReference type="RefSeq" id="XP_027202827.1">
    <property type="nucleotide sequence ID" value="XM_027347026.1"/>
</dbReference>
<feature type="compositionally biased region" description="Basic and acidic residues" evidence="9">
    <location>
        <begin position="650"/>
        <end position="662"/>
    </location>
</feature>
<feature type="compositionally biased region" description="Basic and acidic residues" evidence="9">
    <location>
        <begin position="670"/>
        <end position="680"/>
    </location>
</feature>
<feature type="compositionally biased region" description="Basic and acidic residues" evidence="9">
    <location>
        <begin position="620"/>
        <end position="634"/>
    </location>
</feature>
<evidence type="ECO:0000256" key="8">
    <source>
        <dbReference type="ARBA" id="ARBA00023242"/>
    </source>
</evidence>
<gene>
    <name evidence="12" type="primary">LOC113796726</name>
</gene>
<evidence type="ECO:0000313" key="11">
    <source>
        <dbReference type="Proteomes" id="UP000515146"/>
    </source>
</evidence>
<dbReference type="InParanoid" id="A0A6P6YBR7"/>
<dbReference type="PANTHER" id="PTHR48103">
    <property type="entry name" value="MIDASIN-RELATED"/>
    <property type="match status" value="1"/>
</dbReference>
<dbReference type="SMART" id="SM00382">
    <property type="entry name" value="AAA"/>
    <property type="match status" value="2"/>
</dbReference>
<dbReference type="GO" id="GO:0000027">
    <property type="term" value="P:ribosomal large subunit assembly"/>
    <property type="evidence" value="ECO:0007669"/>
    <property type="project" value="TreeGrafter"/>
</dbReference>
<feature type="domain" description="AAA+ ATPase" evidence="10">
    <location>
        <begin position="124"/>
        <end position="282"/>
    </location>
</feature>
<evidence type="ECO:0000256" key="2">
    <source>
        <dbReference type="ARBA" id="ARBA00004642"/>
    </source>
</evidence>
<dbReference type="OrthoDB" id="422220at2759"/>
<feature type="compositionally biased region" description="Acidic residues" evidence="9">
    <location>
        <begin position="735"/>
        <end position="761"/>
    </location>
</feature>
<dbReference type="InterPro" id="IPR011704">
    <property type="entry name" value="ATPase_dyneun-rel_AAA"/>
</dbReference>
<dbReference type="SUPFAM" id="SSF52540">
    <property type="entry name" value="P-loop containing nucleoside triphosphate hydrolases"/>
    <property type="match status" value="3"/>
</dbReference>
<dbReference type="GO" id="GO:0000055">
    <property type="term" value="P:ribosomal large subunit export from nucleus"/>
    <property type="evidence" value="ECO:0007669"/>
    <property type="project" value="TreeGrafter"/>
</dbReference>
<dbReference type="CDD" id="cd00009">
    <property type="entry name" value="AAA"/>
    <property type="match status" value="1"/>
</dbReference>
<dbReference type="KEGG" id="dpte:113796726"/>
<keyword evidence="6" id="KW-0067">ATP-binding</keyword>
<sequence>MSQFLKNKKPILLVGPAGTGKTHLSSLVLKQDVIVFNVHDQTESSDLIGTLQPVTKLNRLIFHYNQHLISQLTTIKECLEVIENLLTKFEEFSSSQNLDSHLNTAEIRAKCESIVSNNTTSTELKEPLLLIGGTGLGKTSVIQEYVSWAGKMAKKNQKLYIVNCQQGTEASDFLGCFIPNAISKLECDDSLFKWQNGPLVNAALNGDILLIDEINLAEDSVLERLNSVFEGENSSLYLADQQVSINIHADFRVYATMNPSGDYGKKELSPALRNRFLEVWTDVINLDDEKAKILLVAIELLGTAFGLKLTDLQTLVTFFLPDGKNWVHFNALEIVPTQLQIGEITISQSNLTKLLLAFFSKRPILIEGKPGVGKTCTIEWLAKVFNKKLYRFNMSDQSDLFDLLGSYSFKNENFVWKIGGLTSAILNGDWVLIDEINLAPQSILEGLNSLFDFRNSLYISQFDETLVPTDGFRLFATQNKHSYGTGRKGLPISFLNRFAKLELDCLSTHDIFFILEQRYPKLSSKISADLSDEEMEQTCNEELGNGTGLAEGKGLEDAQEKLENELDFDTLQGEENYDNEKSNNKKNEEAFETNMDYGGEVSDVSQNDADELDSNNYEDEFGHFSDDANSKNIDEDSDLPMDENETMSKINKDPDLSDDGQKQTDNSTQEPEKTKARDTDDLSFIDDLNKDVDNLENGVEDETMNAEKPDNEQDGVQSSLLEDLLNNDILSDNESASDIENLSENEDSQLNEDVYEDDNTNDSEKEIKDITDGQDEIPKNESVEQIENNDIAASSQSNTTFDTKQHNPVAEDTIQQPEAGEKPTEPKFTDDAQISNNTKDQNEGLEAT</sequence>
<dbReference type="Proteomes" id="UP000515146">
    <property type="component" value="Unplaced"/>
</dbReference>
<proteinExistence type="inferred from homology"/>
<accession>A0A6P6YBR7</accession>
<evidence type="ECO:0000313" key="12">
    <source>
        <dbReference type="RefSeq" id="XP_027202827.1"/>
    </source>
</evidence>
<feature type="region of interest" description="Disordered" evidence="9">
    <location>
        <begin position="533"/>
        <end position="554"/>
    </location>
</feature>
<dbReference type="GO" id="GO:0005654">
    <property type="term" value="C:nucleoplasm"/>
    <property type="evidence" value="ECO:0007669"/>
    <property type="project" value="UniProtKB-SubCell"/>
</dbReference>
<dbReference type="GO" id="GO:0030687">
    <property type="term" value="C:preribosome, large subunit precursor"/>
    <property type="evidence" value="ECO:0007669"/>
    <property type="project" value="TreeGrafter"/>
</dbReference>
<evidence type="ECO:0000256" key="7">
    <source>
        <dbReference type="ARBA" id="ARBA00023186"/>
    </source>
</evidence>
<feature type="compositionally biased region" description="Polar residues" evidence="9">
    <location>
        <begin position="783"/>
        <end position="802"/>
    </location>
</feature>
<feature type="compositionally biased region" description="Basic and acidic residues" evidence="9">
    <location>
        <begin position="762"/>
        <end position="782"/>
    </location>
</feature>
<dbReference type="GO" id="GO:0016887">
    <property type="term" value="F:ATP hydrolysis activity"/>
    <property type="evidence" value="ECO:0007669"/>
    <property type="project" value="InterPro"/>
</dbReference>
<dbReference type="Pfam" id="PF07728">
    <property type="entry name" value="AAA_5"/>
    <property type="match status" value="2"/>
</dbReference>
<evidence type="ECO:0000256" key="1">
    <source>
        <dbReference type="ARBA" id="ARBA00004604"/>
    </source>
</evidence>
<dbReference type="FunFam" id="3.40.50.300:FF:000142">
    <property type="entry name" value="Midasin"/>
    <property type="match status" value="2"/>
</dbReference>
<feature type="domain" description="AAA+ ATPase" evidence="10">
    <location>
        <begin position="360"/>
        <end position="838"/>
    </location>
</feature>
<evidence type="ECO:0000256" key="4">
    <source>
        <dbReference type="ARBA" id="ARBA00017143"/>
    </source>
</evidence>
<evidence type="ECO:0000256" key="9">
    <source>
        <dbReference type="SAM" id="MobiDB-lite"/>
    </source>
</evidence>
<dbReference type="PANTHER" id="PTHR48103:SF2">
    <property type="entry name" value="MIDASIN"/>
    <property type="match status" value="1"/>
</dbReference>
<evidence type="ECO:0000256" key="3">
    <source>
        <dbReference type="ARBA" id="ARBA00007188"/>
    </source>
</evidence>
<dbReference type="InterPro" id="IPR027417">
    <property type="entry name" value="P-loop_NTPase"/>
</dbReference>
<reference evidence="12" key="1">
    <citation type="submission" date="2025-08" db="UniProtKB">
        <authorList>
            <consortium name="RefSeq"/>
        </authorList>
    </citation>
    <scope>IDENTIFICATION</scope>
    <source>
        <strain evidence="12">Airmid</strain>
    </source>
</reference>
<dbReference type="GO" id="GO:0005524">
    <property type="term" value="F:ATP binding"/>
    <property type="evidence" value="ECO:0007669"/>
    <property type="project" value="UniProtKB-KW"/>
</dbReference>
<protein>
    <recommendedName>
        <fullName evidence="4">Midasin</fullName>
    </recommendedName>
</protein>
<comment type="similarity">
    <text evidence="3">Belongs to the midasin family.</text>
</comment>
<evidence type="ECO:0000256" key="5">
    <source>
        <dbReference type="ARBA" id="ARBA00022741"/>
    </source>
</evidence>
<dbReference type="InterPro" id="IPR003593">
    <property type="entry name" value="AAA+_ATPase"/>
</dbReference>
<organism evidence="11 12">
    <name type="scientific">Dermatophagoides pteronyssinus</name>
    <name type="common">European house dust mite</name>
    <dbReference type="NCBI Taxonomy" id="6956"/>
    <lineage>
        <taxon>Eukaryota</taxon>
        <taxon>Metazoa</taxon>
        <taxon>Ecdysozoa</taxon>
        <taxon>Arthropoda</taxon>
        <taxon>Chelicerata</taxon>
        <taxon>Arachnida</taxon>
        <taxon>Acari</taxon>
        <taxon>Acariformes</taxon>
        <taxon>Sarcoptiformes</taxon>
        <taxon>Astigmata</taxon>
        <taxon>Psoroptidia</taxon>
        <taxon>Analgoidea</taxon>
        <taxon>Pyroglyphidae</taxon>
        <taxon>Dermatophagoidinae</taxon>
        <taxon>Dermatophagoides</taxon>
    </lineage>
</organism>
<keyword evidence="5" id="KW-0547">Nucleotide-binding</keyword>
<dbReference type="Gene3D" id="3.40.50.300">
    <property type="entry name" value="P-loop containing nucleotide triphosphate hydrolases"/>
    <property type="match status" value="3"/>
</dbReference>
<keyword evidence="7" id="KW-0143">Chaperone</keyword>
<feature type="compositionally biased region" description="Basic and acidic residues" evidence="9">
    <location>
        <begin position="819"/>
        <end position="830"/>
    </location>
</feature>
<name>A0A6P6YBR7_DERPT</name>
<dbReference type="AlphaFoldDB" id="A0A6P6YBR7"/>
<dbReference type="GO" id="GO:0005730">
    <property type="term" value="C:nucleolus"/>
    <property type="evidence" value="ECO:0007669"/>
    <property type="project" value="UniProtKB-SubCell"/>
</dbReference>
<feature type="compositionally biased region" description="Acidic residues" evidence="9">
    <location>
        <begin position="635"/>
        <end position="645"/>
    </location>
</feature>
<feature type="compositionally biased region" description="Acidic residues" evidence="9">
    <location>
        <begin position="608"/>
        <end position="619"/>
    </location>
</feature>
<feature type="region of interest" description="Disordered" evidence="9">
    <location>
        <begin position="567"/>
        <end position="848"/>
    </location>
</feature>
<evidence type="ECO:0000259" key="10">
    <source>
        <dbReference type="SMART" id="SM00382"/>
    </source>
</evidence>